<dbReference type="PaxDb" id="2903-EOD29698"/>
<dbReference type="OMA" id="MHAGMIV"/>
<evidence type="ECO:0008006" key="4">
    <source>
        <dbReference type="Google" id="ProtNLM"/>
    </source>
</evidence>
<protein>
    <recommendedName>
        <fullName evidence="4">SOUL heme-binding protein</fullName>
    </recommendedName>
</protein>
<dbReference type="SUPFAM" id="SSF55136">
    <property type="entry name" value="Probable bacterial effector-binding domain"/>
    <property type="match status" value="1"/>
</dbReference>
<reference evidence="2" key="2">
    <citation type="submission" date="2024-10" db="UniProtKB">
        <authorList>
            <consortium name="EnsemblProtists"/>
        </authorList>
    </citation>
    <scope>IDENTIFICATION</scope>
</reference>
<sequence>MASSILGRILAIVLAVAAAGRLGLGVIAYRTANALERPSYSVVRQLGGGVELRRYSPYLIAETSVRADSMREASGKGFREVAGYVFGKNRPATKMAMTAPVRMSSDPRGGVPSTTRVSFVLEKSYSRRTAPAPLRGQDVRVRSVAPHLLAARSFSGPPPSEKRVSSERQRVLDALSAAGLRPASDGETLLYGYHDPFITPSFMRKNEVAVRVEDSAAEVRAS</sequence>
<dbReference type="HOGENOM" id="CLU_068699_0_1_1"/>
<dbReference type="KEGG" id="ehx:EMIHUDRAFT_365737"/>
<keyword evidence="3" id="KW-1185">Reference proteome</keyword>
<evidence type="ECO:0000313" key="2">
    <source>
        <dbReference type="EnsemblProtists" id="EOD29698"/>
    </source>
</evidence>
<evidence type="ECO:0000313" key="3">
    <source>
        <dbReference type="Proteomes" id="UP000013827"/>
    </source>
</evidence>
<dbReference type="PANTHER" id="PTHR11220:SF58">
    <property type="entry name" value="SOUL HEME-BINDING FAMILY PROTEIN"/>
    <property type="match status" value="1"/>
</dbReference>
<organism evidence="2 3">
    <name type="scientific">Emiliania huxleyi (strain CCMP1516)</name>
    <dbReference type="NCBI Taxonomy" id="280463"/>
    <lineage>
        <taxon>Eukaryota</taxon>
        <taxon>Haptista</taxon>
        <taxon>Haptophyta</taxon>
        <taxon>Prymnesiophyceae</taxon>
        <taxon>Isochrysidales</taxon>
        <taxon>Noelaerhabdaceae</taxon>
        <taxon>Emiliania</taxon>
    </lineage>
</organism>
<dbReference type="RefSeq" id="XP_005782127.1">
    <property type="nucleotide sequence ID" value="XM_005782070.1"/>
</dbReference>
<dbReference type="AlphaFoldDB" id="A0A0D3K1R3"/>
<dbReference type="Pfam" id="PF04832">
    <property type="entry name" value="SOUL"/>
    <property type="match status" value="1"/>
</dbReference>
<dbReference type="Proteomes" id="UP000013827">
    <property type="component" value="Unassembled WGS sequence"/>
</dbReference>
<dbReference type="eggNOG" id="ENOG502S2YK">
    <property type="taxonomic scope" value="Eukaryota"/>
</dbReference>
<reference evidence="3" key="1">
    <citation type="journal article" date="2013" name="Nature">
        <title>Pan genome of the phytoplankton Emiliania underpins its global distribution.</title>
        <authorList>
            <person name="Read B.A."/>
            <person name="Kegel J."/>
            <person name="Klute M.J."/>
            <person name="Kuo A."/>
            <person name="Lefebvre S.C."/>
            <person name="Maumus F."/>
            <person name="Mayer C."/>
            <person name="Miller J."/>
            <person name="Monier A."/>
            <person name="Salamov A."/>
            <person name="Young J."/>
            <person name="Aguilar M."/>
            <person name="Claverie J.M."/>
            <person name="Frickenhaus S."/>
            <person name="Gonzalez K."/>
            <person name="Herman E.K."/>
            <person name="Lin Y.C."/>
            <person name="Napier J."/>
            <person name="Ogata H."/>
            <person name="Sarno A.F."/>
            <person name="Shmutz J."/>
            <person name="Schroeder D."/>
            <person name="de Vargas C."/>
            <person name="Verret F."/>
            <person name="von Dassow P."/>
            <person name="Valentin K."/>
            <person name="Van de Peer Y."/>
            <person name="Wheeler G."/>
            <person name="Dacks J.B."/>
            <person name="Delwiche C.F."/>
            <person name="Dyhrman S.T."/>
            <person name="Glockner G."/>
            <person name="John U."/>
            <person name="Richards T."/>
            <person name="Worden A.Z."/>
            <person name="Zhang X."/>
            <person name="Grigoriev I.V."/>
            <person name="Allen A.E."/>
            <person name="Bidle K."/>
            <person name="Borodovsky M."/>
            <person name="Bowler C."/>
            <person name="Brownlee C."/>
            <person name="Cock J.M."/>
            <person name="Elias M."/>
            <person name="Gladyshev V.N."/>
            <person name="Groth M."/>
            <person name="Guda C."/>
            <person name="Hadaegh A."/>
            <person name="Iglesias-Rodriguez M.D."/>
            <person name="Jenkins J."/>
            <person name="Jones B.M."/>
            <person name="Lawson T."/>
            <person name="Leese F."/>
            <person name="Lindquist E."/>
            <person name="Lobanov A."/>
            <person name="Lomsadze A."/>
            <person name="Malik S.B."/>
            <person name="Marsh M.E."/>
            <person name="Mackinder L."/>
            <person name="Mock T."/>
            <person name="Mueller-Roeber B."/>
            <person name="Pagarete A."/>
            <person name="Parker M."/>
            <person name="Probert I."/>
            <person name="Quesneville H."/>
            <person name="Raines C."/>
            <person name="Rensing S.A."/>
            <person name="Riano-Pachon D.M."/>
            <person name="Richier S."/>
            <person name="Rokitta S."/>
            <person name="Shiraiwa Y."/>
            <person name="Soanes D.M."/>
            <person name="van der Giezen M."/>
            <person name="Wahlund T.M."/>
            <person name="Williams B."/>
            <person name="Wilson W."/>
            <person name="Wolfe G."/>
            <person name="Wurch L.L."/>
        </authorList>
    </citation>
    <scope>NUCLEOTIDE SEQUENCE</scope>
</reference>
<dbReference type="PANTHER" id="PTHR11220">
    <property type="entry name" value="HEME-BINDING PROTEIN-RELATED"/>
    <property type="match status" value="1"/>
</dbReference>
<dbReference type="GeneID" id="17274965"/>
<evidence type="ECO:0000256" key="1">
    <source>
        <dbReference type="ARBA" id="ARBA00009817"/>
    </source>
</evidence>
<accession>A0A0D3K1R3</accession>
<dbReference type="InterPro" id="IPR011256">
    <property type="entry name" value="Reg_factor_effector_dom_sf"/>
</dbReference>
<comment type="similarity">
    <text evidence="1">Belongs to the HEBP family.</text>
</comment>
<dbReference type="InterPro" id="IPR006917">
    <property type="entry name" value="SOUL_heme-bd"/>
</dbReference>
<proteinExistence type="inferred from homology"/>
<dbReference type="Gene3D" id="3.20.80.10">
    <property type="entry name" value="Regulatory factor, effector binding domain"/>
    <property type="match status" value="1"/>
</dbReference>
<dbReference type="EnsemblProtists" id="EOD29698">
    <property type="protein sequence ID" value="EOD29698"/>
    <property type="gene ID" value="EMIHUDRAFT_365737"/>
</dbReference>
<name>A0A0D3K1R3_EMIH1</name>